<comment type="caution">
    <text evidence="3">The sequence shown here is derived from an EMBL/GenBank/DDBJ whole genome shotgun (WGS) entry which is preliminary data.</text>
</comment>
<dbReference type="PANTHER" id="PTHR30093">
    <property type="entry name" value="GENERAL SECRETION PATHWAY PROTEIN G"/>
    <property type="match status" value="1"/>
</dbReference>
<dbReference type="InterPro" id="IPR011453">
    <property type="entry name" value="DUF1559"/>
</dbReference>
<feature type="transmembrane region" description="Helical" evidence="1">
    <location>
        <begin position="49"/>
        <end position="70"/>
    </location>
</feature>
<evidence type="ECO:0000313" key="4">
    <source>
        <dbReference type="Proteomes" id="UP001155241"/>
    </source>
</evidence>
<evidence type="ECO:0000313" key="3">
    <source>
        <dbReference type="EMBL" id="MCO6047178.1"/>
    </source>
</evidence>
<dbReference type="Proteomes" id="UP001155241">
    <property type="component" value="Unassembled WGS sequence"/>
</dbReference>
<sequence length="355" mass="40210">MTFRLVTVLYLFALLAASLAVFGAWGIVWAGLVFVFWSAWMGKPKPTTIGEGCVMAMVVLVLLVLLVPAVQHAHEPSRSGLSLNSLKQIELALLNYHDANKHFPPPYVTDDEGNKLYSWRVLILPYVEGDTIHKRFHYDEPWDSPHNKQFLTEMDLFSSPRVSNSEDAPGMTNYVAVVGPETMWQPDKKVSLRDITDGTSNTINLLEIACNDVYWSEPVDVTTDQAVRLLTGRLDGFEFVREGYFVSERVRLSWRCAAYVDGHCEVMRPFTLEDQARTRLTIADGEPEADEYLETTTDSGVEHIETIIHWDRVWGVAVWLALVLLPAVPAARRKIWPSEDAVEEQPQVLEEILEH</sequence>
<reference evidence="3" key="1">
    <citation type="submission" date="2022-06" db="EMBL/GenBank/DDBJ databases">
        <title>Aeoliella straminimaris, a novel planctomycete from sediments.</title>
        <authorList>
            <person name="Vitorino I.R."/>
            <person name="Lage O.M."/>
        </authorList>
    </citation>
    <scope>NUCLEOTIDE SEQUENCE</scope>
    <source>
        <strain evidence="3">ICT_H6.2</strain>
    </source>
</reference>
<dbReference type="RefSeq" id="WP_252855291.1">
    <property type="nucleotide sequence ID" value="NZ_JAMXLR010000090.1"/>
</dbReference>
<feature type="transmembrane region" description="Helical" evidence="1">
    <location>
        <begin position="12"/>
        <end position="37"/>
    </location>
</feature>
<dbReference type="AlphaFoldDB" id="A0A9X2FFB3"/>
<gene>
    <name evidence="3" type="ORF">NG895_25040</name>
</gene>
<keyword evidence="1" id="KW-1133">Transmembrane helix</keyword>
<protein>
    <submittedName>
        <fullName evidence="3">DUF1559 domain-containing protein</fullName>
    </submittedName>
</protein>
<dbReference type="EMBL" id="JAMXLR010000090">
    <property type="protein sequence ID" value="MCO6047178.1"/>
    <property type="molecule type" value="Genomic_DNA"/>
</dbReference>
<keyword evidence="4" id="KW-1185">Reference proteome</keyword>
<feature type="domain" description="DUF1559" evidence="2">
    <location>
        <begin position="71"/>
        <end position="217"/>
    </location>
</feature>
<organism evidence="3 4">
    <name type="scientific">Aeoliella straminimaris</name>
    <dbReference type="NCBI Taxonomy" id="2954799"/>
    <lineage>
        <taxon>Bacteria</taxon>
        <taxon>Pseudomonadati</taxon>
        <taxon>Planctomycetota</taxon>
        <taxon>Planctomycetia</taxon>
        <taxon>Pirellulales</taxon>
        <taxon>Lacipirellulaceae</taxon>
        <taxon>Aeoliella</taxon>
    </lineage>
</organism>
<dbReference type="Pfam" id="PF07596">
    <property type="entry name" value="SBP_bac_10"/>
    <property type="match status" value="1"/>
</dbReference>
<name>A0A9X2FFB3_9BACT</name>
<keyword evidence="1" id="KW-0812">Transmembrane</keyword>
<keyword evidence="1" id="KW-0472">Membrane</keyword>
<proteinExistence type="predicted"/>
<accession>A0A9X2FFB3</accession>
<evidence type="ECO:0000259" key="2">
    <source>
        <dbReference type="Pfam" id="PF07596"/>
    </source>
</evidence>
<evidence type="ECO:0000256" key="1">
    <source>
        <dbReference type="SAM" id="Phobius"/>
    </source>
</evidence>
<dbReference type="PANTHER" id="PTHR30093:SF2">
    <property type="entry name" value="TYPE II SECRETION SYSTEM PROTEIN H"/>
    <property type="match status" value="1"/>
</dbReference>